<evidence type="ECO:0000313" key="3">
    <source>
        <dbReference type="Proteomes" id="UP001299283"/>
    </source>
</evidence>
<dbReference type="InterPro" id="IPR055583">
    <property type="entry name" value="DUF7159"/>
</dbReference>
<keyword evidence="3" id="KW-1185">Reference proteome</keyword>
<organism evidence="2 3">
    <name type="scientific">[Mycobacterium] vasticus</name>
    <dbReference type="NCBI Taxonomy" id="2875777"/>
    <lineage>
        <taxon>Bacteria</taxon>
        <taxon>Bacillati</taxon>
        <taxon>Actinomycetota</taxon>
        <taxon>Actinomycetes</taxon>
        <taxon>Mycobacteriales</taxon>
        <taxon>Mycobacteriaceae</taxon>
        <taxon>Mycolicibacter</taxon>
    </lineage>
</organism>
<evidence type="ECO:0000313" key="2">
    <source>
        <dbReference type="EMBL" id="MEB3071818.1"/>
    </source>
</evidence>
<name>A0ABU5Z7A0_9MYCO</name>
<proteinExistence type="predicted"/>
<dbReference type="PRINTS" id="PR01217">
    <property type="entry name" value="PRICHEXTENSN"/>
</dbReference>
<feature type="domain" description="DUF7159" evidence="1">
    <location>
        <begin position="2"/>
        <end position="238"/>
    </location>
</feature>
<dbReference type="Pfam" id="PF23717">
    <property type="entry name" value="DUF7159"/>
    <property type="match status" value="1"/>
</dbReference>
<dbReference type="Proteomes" id="UP001299283">
    <property type="component" value="Unassembled WGS sequence"/>
</dbReference>
<dbReference type="RefSeq" id="WP_329779748.1">
    <property type="nucleotide sequence ID" value="NZ_JAYJJQ010000036.1"/>
</dbReference>
<evidence type="ECO:0000259" key="1">
    <source>
        <dbReference type="Pfam" id="PF23717"/>
    </source>
</evidence>
<feature type="non-terminal residue" evidence="2">
    <location>
        <position position="500"/>
    </location>
</feature>
<dbReference type="EMBL" id="JAYJJQ010000036">
    <property type="protein sequence ID" value="MEB3071818.1"/>
    <property type="molecule type" value="Genomic_DNA"/>
</dbReference>
<accession>A0ABU5Z7A0</accession>
<sequence length="500" mass="50231">MDVVLGVAFESSAPATIHTVLVGGTNGDGIILDERTVDVPGDSDSLGADFAAVDAAIAAILQARDDAGTAGHHLVSTGVTVTDPIDADALASRLAASGLGDLSDIAFISPSLAAASLAYKMGRATSCDTIGLLSVDMADATLAVVDCGDGSVTRIFRQPLHDGDTTAAVDAVAARLGADETSPGDLVLVCTGVDAAAAIRPRLEASVPHVVSAPRDPQAALAHGAALATARLTEAAQSSTAALAYTQEADSGAFTPGYYDIPGSGADDLAYSAVPDEQGDAATEVLFTMPQPARRPLLVAGAVLASTAFAAASALMVSLALDITPNLISLRPDFGRALALPFSAPSLQVPAGQPDAQAHPLLGQTPTDSLPPVNLPPVAMPPGLNLPAPAPLDVPATPDLRASLPAAVPVAAPVLAPAPVVGPQLPSLLPALRPHPIHQTGSLPDLSFLLRIPATKPAPPATMPHPPVVKPIPPVVNPQPPVEVPTPPVVKPPVVKPIPP</sequence>
<protein>
    <recommendedName>
        <fullName evidence="1">DUF7159 domain-containing protein</fullName>
    </recommendedName>
</protein>
<reference evidence="2 3" key="1">
    <citation type="submission" date="2023-12" db="EMBL/GenBank/DDBJ databases">
        <title>Description of new species of Mycobacterium terrae complex isolated from sewage at the Sao Paulo Zoological Park Foundation in Brazil.</title>
        <authorList>
            <person name="Romagnoli C.L."/>
            <person name="Conceicao E.C."/>
            <person name="Machado E."/>
            <person name="Barreto L.B.P.F."/>
            <person name="Sharma A."/>
            <person name="Silva N.M."/>
            <person name="Marques L.E."/>
            <person name="Juliana M.A."/>
            <person name="Lourenco M.C.S."/>
            <person name="Digiampietri L.A."/>
            <person name="Suffys P.N."/>
            <person name="Viana-Niero C."/>
        </authorList>
    </citation>
    <scope>NUCLEOTIDE SEQUENCE [LARGE SCALE GENOMIC DNA]</scope>
    <source>
        <strain evidence="2 3">MYC017</strain>
    </source>
</reference>
<comment type="caution">
    <text evidence="2">The sequence shown here is derived from an EMBL/GenBank/DDBJ whole genome shotgun (WGS) entry which is preliminary data.</text>
</comment>
<gene>
    <name evidence="2" type="ORF">K5L39_21815</name>
</gene>